<organism evidence="2 3">
    <name type="scientific">Helianthus annuus</name>
    <name type="common">Common sunflower</name>
    <dbReference type="NCBI Taxonomy" id="4232"/>
    <lineage>
        <taxon>Eukaryota</taxon>
        <taxon>Viridiplantae</taxon>
        <taxon>Streptophyta</taxon>
        <taxon>Embryophyta</taxon>
        <taxon>Tracheophyta</taxon>
        <taxon>Spermatophyta</taxon>
        <taxon>Magnoliopsida</taxon>
        <taxon>eudicotyledons</taxon>
        <taxon>Gunneridae</taxon>
        <taxon>Pentapetalae</taxon>
        <taxon>asterids</taxon>
        <taxon>campanulids</taxon>
        <taxon>Asterales</taxon>
        <taxon>Asteraceae</taxon>
        <taxon>Asteroideae</taxon>
        <taxon>Heliantheae alliance</taxon>
        <taxon>Heliantheae</taxon>
        <taxon>Helianthus</taxon>
    </lineage>
</organism>
<gene>
    <name evidence="2" type="ORF">HanXRQr2_Chr09g0414211</name>
</gene>
<evidence type="ECO:0008006" key="4">
    <source>
        <dbReference type="Google" id="ProtNLM"/>
    </source>
</evidence>
<comment type="caution">
    <text evidence="2">The sequence shown here is derived from an EMBL/GenBank/DDBJ whole genome shotgun (WGS) entry which is preliminary data.</text>
</comment>
<feature type="compositionally biased region" description="Polar residues" evidence="1">
    <location>
        <begin position="227"/>
        <end position="243"/>
    </location>
</feature>
<proteinExistence type="predicted"/>
<reference evidence="2" key="2">
    <citation type="submission" date="2020-06" db="EMBL/GenBank/DDBJ databases">
        <title>Helianthus annuus Genome sequencing and assembly Release 2.</title>
        <authorList>
            <person name="Gouzy J."/>
            <person name="Langlade N."/>
            <person name="Munos S."/>
        </authorList>
    </citation>
    <scope>NUCLEOTIDE SEQUENCE</scope>
    <source>
        <tissue evidence="2">Leaves</tissue>
    </source>
</reference>
<dbReference type="PANTHER" id="PTHR34427:SF5">
    <property type="entry name" value="DUF4283 DOMAIN-CONTAINING PROTEIN"/>
    <property type="match status" value="1"/>
</dbReference>
<sequence>MHAEKMVVVHDSSQAFAGSSGLALVGRTVDLETLVDFDRLLRIVGTEVSNIQYLGGLSLLISFKDKEAARDFLDAKVIWGPWFSKLELWNGQSLSYERVVWLKVAGVPLHILESGTLEQIGTLFGKVLHTPKLLEGDQDLSVCRVGILVGESSRISELVALKWKDRCYRVWVEEDKDDWIPDCLGRSESVAFSDTSPMQSSPVGIPEAGRNSDIEGSGKLDGRSSDNEGSVSESFTGKGNNFNKGADSNGGSIPEEGFPKVVGDSPKNIFYFKSKKRSRRCGRRVNWAHSKGKNVNLGESLDSSEKARPIKRNRAQSSVAYEDLFNFRAQEAVSRDLFSLDRLLDHVSGDKVEKGVSEPTGSSVP</sequence>
<evidence type="ECO:0000313" key="3">
    <source>
        <dbReference type="Proteomes" id="UP000215914"/>
    </source>
</evidence>
<dbReference type="PANTHER" id="PTHR34427">
    <property type="entry name" value="DUF4283 DOMAIN PROTEIN"/>
    <property type="match status" value="1"/>
</dbReference>
<dbReference type="Gramene" id="mRNA:HanXRQr2_Chr09g0414211">
    <property type="protein sequence ID" value="mRNA:HanXRQr2_Chr09g0414211"/>
    <property type="gene ID" value="HanXRQr2_Chr09g0414211"/>
</dbReference>
<dbReference type="EMBL" id="MNCJ02000324">
    <property type="protein sequence ID" value="KAF5793149.1"/>
    <property type="molecule type" value="Genomic_DNA"/>
</dbReference>
<reference evidence="2" key="1">
    <citation type="journal article" date="2017" name="Nature">
        <title>The sunflower genome provides insights into oil metabolism, flowering and Asterid evolution.</title>
        <authorList>
            <person name="Badouin H."/>
            <person name="Gouzy J."/>
            <person name="Grassa C.J."/>
            <person name="Murat F."/>
            <person name="Staton S.E."/>
            <person name="Cottret L."/>
            <person name="Lelandais-Briere C."/>
            <person name="Owens G.L."/>
            <person name="Carrere S."/>
            <person name="Mayjonade B."/>
            <person name="Legrand L."/>
            <person name="Gill N."/>
            <person name="Kane N.C."/>
            <person name="Bowers J.E."/>
            <person name="Hubner S."/>
            <person name="Bellec A."/>
            <person name="Berard A."/>
            <person name="Berges H."/>
            <person name="Blanchet N."/>
            <person name="Boniface M.C."/>
            <person name="Brunel D."/>
            <person name="Catrice O."/>
            <person name="Chaidir N."/>
            <person name="Claudel C."/>
            <person name="Donnadieu C."/>
            <person name="Faraut T."/>
            <person name="Fievet G."/>
            <person name="Helmstetter N."/>
            <person name="King M."/>
            <person name="Knapp S.J."/>
            <person name="Lai Z."/>
            <person name="Le Paslier M.C."/>
            <person name="Lippi Y."/>
            <person name="Lorenzon L."/>
            <person name="Mandel J.R."/>
            <person name="Marage G."/>
            <person name="Marchand G."/>
            <person name="Marquand E."/>
            <person name="Bret-Mestries E."/>
            <person name="Morien E."/>
            <person name="Nambeesan S."/>
            <person name="Nguyen T."/>
            <person name="Pegot-Espagnet P."/>
            <person name="Pouilly N."/>
            <person name="Raftis F."/>
            <person name="Sallet E."/>
            <person name="Schiex T."/>
            <person name="Thomas J."/>
            <person name="Vandecasteele C."/>
            <person name="Vares D."/>
            <person name="Vear F."/>
            <person name="Vautrin S."/>
            <person name="Crespi M."/>
            <person name="Mangin B."/>
            <person name="Burke J.M."/>
            <person name="Salse J."/>
            <person name="Munos S."/>
            <person name="Vincourt P."/>
            <person name="Rieseberg L.H."/>
            <person name="Langlade N.B."/>
        </authorList>
    </citation>
    <scope>NUCLEOTIDE SEQUENCE</scope>
    <source>
        <tissue evidence="2">Leaves</tissue>
    </source>
</reference>
<protein>
    <recommendedName>
        <fullName evidence="4">DUF4283 domain-containing protein</fullName>
    </recommendedName>
</protein>
<evidence type="ECO:0000256" key="1">
    <source>
        <dbReference type="SAM" id="MobiDB-lite"/>
    </source>
</evidence>
<evidence type="ECO:0000313" key="2">
    <source>
        <dbReference type="EMBL" id="KAF5793149.1"/>
    </source>
</evidence>
<feature type="compositionally biased region" description="Polar residues" evidence="1">
    <location>
        <begin position="191"/>
        <end position="202"/>
    </location>
</feature>
<dbReference type="AlphaFoldDB" id="A0A9K3IA23"/>
<accession>A0A9K3IA23</accession>
<feature type="compositionally biased region" description="Basic and acidic residues" evidence="1">
    <location>
        <begin position="210"/>
        <end position="226"/>
    </location>
</feature>
<dbReference type="Proteomes" id="UP000215914">
    <property type="component" value="Unassembled WGS sequence"/>
</dbReference>
<keyword evidence="3" id="KW-1185">Reference proteome</keyword>
<name>A0A9K3IA23_HELAN</name>
<feature type="region of interest" description="Disordered" evidence="1">
    <location>
        <begin position="191"/>
        <end position="260"/>
    </location>
</feature>